<dbReference type="AlphaFoldDB" id="A0A0F9WA60"/>
<sequence>MKRRQLIASHNDFWRKWVEVNGSDESSYHTFCLWFASFVNGLRS</sequence>
<gene>
    <name evidence="1" type="ORF">LCGC14_0385000</name>
</gene>
<name>A0A0F9WA60_9ZZZZ</name>
<reference evidence="1" key="1">
    <citation type="journal article" date="2015" name="Nature">
        <title>Complex archaea that bridge the gap between prokaryotes and eukaryotes.</title>
        <authorList>
            <person name="Spang A."/>
            <person name="Saw J.H."/>
            <person name="Jorgensen S.L."/>
            <person name="Zaremba-Niedzwiedzka K."/>
            <person name="Martijn J."/>
            <person name="Lind A.E."/>
            <person name="van Eijk R."/>
            <person name="Schleper C."/>
            <person name="Guy L."/>
            <person name="Ettema T.J."/>
        </authorList>
    </citation>
    <scope>NUCLEOTIDE SEQUENCE</scope>
</reference>
<dbReference type="EMBL" id="LAZR01000317">
    <property type="protein sequence ID" value="KKN74998.1"/>
    <property type="molecule type" value="Genomic_DNA"/>
</dbReference>
<comment type="caution">
    <text evidence="1">The sequence shown here is derived from an EMBL/GenBank/DDBJ whole genome shotgun (WGS) entry which is preliminary data.</text>
</comment>
<accession>A0A0F9WA60</accession>
<organism evidence="1">
    <name type="scientific">marine sediment metagenome</name>
    <dbReference type="NCBI Taxonomy" id="412755"/>
    <lineage>
        <taxon>unclassified sequences</taxon>
        <taxon>metagenomes</taxon>
        <taxon>ecological metagenomes</taxon>
    </lineage>
</organism>
<evidence type="ECO:0000313" key="1">
    <source>
        <dbReference type="EMBL" id="KKN74998.1"/>
    </source>
</evidence>
<proteinExistence type="predicted"/>
<protein>
    <submittedName>
        <fullName evidence="1">Uncharacterized protein</fullName>
    </submittedName>
</protein>